<reference evidence="2 4" key="3">
    <citation type="submission" date="2019-02" db="EMBL/GenBank/DDBJ databases">
        <authorList>
            <person name="Zhang G."/>
        </authorList>
    </citation>
    <scope>NUCLEOTIDE SEQUENCE [LARGE SCALE GENOMIC DNA]</scope>
    <source>
        <strain evidence="2 4">CMB17</strain>
    </source>
</reference>
<proteinExistence type="predicted"/>
<dbReference type="Proteomes" id="UP000198409">
    <property type="component" value="Unassembled WGS sequence"/>
</dbReference>
<gene>
    <name evidence="2" type="ORF">EYF88_02795</name>
    <name evidence="1" type="ORF">SAMN06265378_10165</name>
</gene>
<evidence type="ECO:0000313" key="2">
    <source>
        <dbReference type="EMBL" id="TBN53139.1"/>
    </source>
</evidence>
<dbReference type="Proteomes" id="UP000292859">
    <property type="component" value="Unassembled WGS sequence"/>
</dbReference>
<reference evidence="1" key="1">
    <citation type="submission" date="2017-06" db="EMBL/GenBank/DDBJ databases">
        <authorList>
            <person name="Kim H.J."/>
            <person name="Triplett B.A."/>
        </authorList>
    </citation>
    <scope>NUCLEOTIDE SEQUENCE [LARGE SCALE GENOMIC DNA]</scope>
    <source>
        <strain evidence="1">DSM 26170</strain>
    </source>
</reference>
<name>A0A238ULK9_9RHOB</name>
<dbReference type="AlphaFoldDB" id="A0A238ULK9"/>
<dbReference type="Pfam" id="PF09684">
    <property type="entry name" value="Tail_P2_I"/>
    <property type="match status" value="1"/>
</dbReference>
<dbReference type="EMBL" id="SIRL01000001">
    <property type="protein sequence ID" value="TBN53139.1"/>
    <property type="molecule type" value="Genomic_DNA"/>
</dbReference>
<accession>A0A238ULK9</accession>
<evidence type="ECO:0000313" key="3">
    <source>
        <dbReference type="Proteomes" id="UP000198409"/>
    </source>
</evidence>
<dbReference type="InterPro" id="IPR006521">
    <property type="entry name" value="Tail_protein_I"/>
</dbReference>
<keyword evidence="4" id="KW-1185">Reference proteome</keyword>
<dbReference type="EMBL" id="FZNM01000001">
    <property type="protein sequence ID" value="SNR22851.1"/>
    <property type="molecule type" value="Genomic_DNA"/>
</dbReference>
<organism evidence="1 3">
    <name type="scientific">Paracoccus sediminis</name>
    <dbReference type="NCBI Taxonomy" id="1214787"/>
    <lineage>
        <taxon>Bacteria</taxon>
        <taxon>Pseudomonadati</taxon>
        <taxon>Pseudomonadota</taxon>
        <taxon>Alphaproteobacteria</taxon>
        <taxon>Rhodobacterales</taxon>
        <taxon>Paracoccaceae</taxon>
        <taxon>Paracoccus</taxon>
    </lineage>
</organism>
<protein>
    <submittedName>
        <fullName evidence="2">Phage tail protein I</fullName>
    </submittedName>
    <submittedName>
        <fullName evidence="1">Phage tail protein, P2 protein I family</fullName>
    </submittedName>
</protein>
<dbReference type="NCBIfam" id="TIGR01634">
    <property type="entry name" value="tail_P2_I"/>
    <property type="match status" value="1"/>
</dbReference>
<evidence type="ECO:0000313" key="1">
    <source>
        <dbReference type="EMBL" id="SNR22851.1"/>
    </source>
</evidence>
<dbReference type="RefSeq" id="WP_089386194.1">
    <property type="nucleotide sequence ID" value="NZ_FZNM01000001.1"/>
</dbReference>
<sequence length="238" mass="26180">MTDHLLPPNSTALERAASIAMSRLAEIDTPANLMWDPDTIPLAYLPWLAWALSVDDWDPDWPEARRREVVRRSFDLHRIKGTQTSVKQALAMQGYGNASITEDKDLPRIGDAGLIVGGARIEGEPVRDAWAVGDILVIGRGDLRIGGDRDLAFENQTITGTWSIGPDDPHWADYWVAVPVAIRRADADRLAGRLASVAPARCRLRGIALSGAYFALGDDQWRIGGDIGLGRSYDYEVH</sequence>
<reference evidence="3" key="2">
    <citation type="submission" date="2017-06" db="EMBL/GenBank/DDBJ databases">
        <authorList>
            <person name="Varghese N."/>
            <person name="Submissions S."/>
        </authorList>
    </citation>
    <scope>NUCLEOTIDE SEQUENCE [LARGE SCALE GENOMIC DNA]</scope>
    <source>
        <strain evidence="3">DSM 26170</strain>
    </source>
</reference>
<dbReference type="OrthoDB" id="90759at2"/>
<evidence type="ECO:0000313" key="4">
    <source>
        <dbReference type="Proteomes" id="UP000292859"/>
    </source>
</evidence>